<dbReference type="Proteomes" id="UP000824001">
    <property type="component" value="Unassembled WGS sequence"/>
</dbReference>
<evidence type="ECO:0000256" key="2">
    <source>
        <dbReference type="ARBA" id="ARBA00008974"/>
    </source>
</evidence>
<feature type="transmembrane region" description="Helical" evidence="6">
    <location>
        <begin position="205"/>
        <end position="222"/>
    </location>
</feature>
<dbReference type="AlphaFoldDB" id="A0A9D1FEL3"/>
<dbReference type="Gene3D" id="1.10.4160.10">
    <property type="entry name" value="Hydantoin permease"/>
    <property type="match status" value="1"/>
</dbReference>
<dbReference type="GO" id="GO:0015209">
    <property type="term" value="F:cytosine transmembrane transporter activity"/>
    <property type="evidence" value="ECO:0007669"/>
    <property type="project" value="InterPro"/>
</dbReference>
<name>A0A9D1FEL3_9FIRM</name>
<evidence type="ECO:0000256" key="6">
    <source>
        <dbReference type="SAM" id="Phobius"/>
    </source>
</evidence>
<dbReference type="Pfam" id="PF02133">
    <property type="entry name" value="Transp_cyt_pur"/>
    <property type="match status" value="1"/>
</dbReference>
<feature type="transmembrane region" description="Helical" evidence="6">
    <location>
        <begin position="141"/>
        <end position="160"/>
    </location>
</feature>
<evidence type="ECO:0000313" key="7">
    <source>
        <dbReference type="EMBL" id="HIS66901.1"/>
    </source>
</evidence>
<evidence type="ECO:0000313" key="8">
    <source>
        <dbReference type="Proteomes" id="UP000824001"/>
    </source>
</evidence>
<dbReference type="InterPro" id="IPR030191">
    <property type="entry name" value="CodB"/>
</dbReference>
<dbReference type="EMBL" id="DVJK01000137">
    <property type="protein sequence ID" value="HIS66901.1"/>
    <property type="molecule type" value="Genomic_DNA"/>
</dbReference>
<evidence type="ECO:0000256" key="4">
    <source>
        <dbReference type="ARBA" id="ARBA00022989"/>
    </source>
</evidence>
<feature type="transmembrane region" description="Helical" evidence="6">
    <location>
        <begin position="167"/>
        <end position="185"/>
    </location>
</feature>
<comment type="similarity">
    <text evidence="2">Belongs to the purine-cytosine permease (2.A.39) family.</text>
</comment>
<evidence type="ECO:0000256" key="5">
    <source>
        <dbReference type="ARBA" id="ARBA00023136"/>
    </source>
</evidence>
<accession>A0A9D1FEL3</accession>
<dbReference type="InterPro" id="IPR001248">
    <property type="entry name" value="Pur-cyt_permease"/>
</dbReference>
<feature type="transmembrane region" description="Helical" evidence="6">
    <location>
        <begin position="342"/>
        <end position="365"/>
    </location>
</feature>
<feature type="transmembrane region" description="Helical" evidence="6">
    <location>
        <begin position="269"/>
        <end position="291"/>
    </location>
</feature>
<feature type="transmembrane region" description="Helical" evidence="6">
    <location>
        <begin position="401"/>
        <end position="421"/>
    </location>
</feature>
<protein>
    <submittedName>
        <fullName evidence="7">Cytosine permease</fullName>
    </submittedName>
</protein>
<feature type="transmembrane region" description="Helical" evidence="6">
    <location>
        <begin position="243"/>
        <end position="263"/>
    </location>
</feature>
<keyword evidence="3 6" id="KW-0812">Transmembrane</keyword>
<evidence type="ECO:0000256" key="1">
    <source>
        <dbReference type="ARBA" id="ARBA00004141"/>
    </source>
</evidence>
<sequence>MEENKNVQTENTSGDKGMSQILPHEKRSWWSVAFIWIGTMICIPMLMVGGMFGGALTLGTTFIVTVIGFAICCFLMVMGGIIGADLGLNATMTSTRAFGMTGANFSMALVVFIAEAGWFAVQTATCALAANTLMELFGVTVPFWLSCVIWGTIMFITAVYGVKWMSWLNYIAVPLLVILCAYGAIHTISGVGWGYISSAVTENAMSIPASISTVIGLFALGATCNSDYTRYCRTRGDVVKGTLLGVLPAAVLMIMVGAIMAIGTGNYDVTSMFAGLGLPFVAMLVLILATWTTNTGNAYMSGLAACKMFSVKDKYRPQVTMAVGVLGVILAIMGLADALNTYITILGAVVPPIMGIVICDYWVFCKGKKENWAPRRGVNWAGIIAWALGGGIAILETIPVITIFSPALDGVIISFVSYLIFYKLLEKTSLVGQGDMTIEEATAAAR</sequence>
<organism evidence="7 8">
    <name type="scientific">Candidatus Scatomorpha merdipullorum</name>
    <dbReference type="NCBI Taxonomy" id="2840927"/>
    <lineage>
        <taxon>Bacteria</taxon>
        <taxon>Bacillati</taxon>
        <taxon>Bacillota</taxon>
        <taxon>Clostridia</taxon>
        <taxon>Eubacteriales</taxon>
        <taxon>Candidatus Scatomorpha</taxon>
    </lineage>
</organism>
<dbReference type="CDD" id="cd11484">
    <property type="entry name" value="SLC-NCS1sbd_CobB-like"/>
    <property type="match status" value="1"/>
</dbReference>
<reference evidence="7" key="1">
    <citation type="submission" date="2020-10" db="EMBL/GenBank/DDBJ databases">
        <authorList>
            <person name="Gilroy R."/>
        </authorList>
    </citation>
    <scope>NUCLEOTIDE SEQUENCE</scope>
    <source>
        <strain evidence="7">ChiHjej10B9-9673</strain>
    </source>
</reference>
<proteinExistence type="inferred from homology"/>
<feature type="transmembrane region" description="Helical" evidence="6">
    <location>
        <begin position="98"/>
        <end position="121"/>
    </location>
</feature>
<feature type="transmembrane region" description="Helical" evidence="6">
    <location>
        <begin position="377"/>
        <end position="395"/>
    </location>
</feature>
<feature type="transmembrane region" description="Helical" evidence="6">
    <location>
        <begin position="319"/>
        <end position="336"/>
    </location>
</feature>
<dbReference type="PANTHER" id="PTHR30569:SF0">
    <property type="entry name" value="CYTOSINE PERMEASE"/>
    <property type="match status" value="1"/>
</dbReference>
<keyword evidence="5 6" id="KW-0472">Membrane</keyword>
<reference evidence="7" key="2">
    <citation type="journal article" date="2021" name="PeerJ">
        <title>Extensive microbial diversity within the chicken gut microbiome revealed by metagenomics and culture.</title>
        <authorList>
            <person name="Gilroy R."/>
            <person name="Ravi A."/>
            <person name="Getino M."/>
            <person name="Pursley I."/>
            <person name="Horton D.L."/>
            <person name="Alikhan N.F."/>
            <person name="Baker D."/>
            <person name="Gharbi K."/>
            <person name="Hall N."/>
            <person name="Watson M."/>
            <person name="Adriaenssens E.M."/>
            <person name="Foster-Nyarko E."/>
            <person name="Jarju S."/>
            <person name="Secka A."/>
            <person name="Antonio M."/>
            <person name="Oren A."/>
            <person name="Chaudhuri R.R."/>
            <person name="La Ragione R."/>
            <person name="Hildebrand F."/>
            <person name="Pallen M.J."/>
        </authorList>
    </citation>
    <scope>NUCLEOTIDE SEQUENCE</scope>
    <source>
        <strain evidence="7">ChiHjej10B9-9673</strain>
    </source>
</reference>
<feature type="transmembrane region" description="Helical" evidence="6">
    <location>
        <begin position="29"/>
        <end position="56"/>
    </location>
</feature>
<evidence type="ECO:0000256" key="3">
    <source>
        <dbReference type="ARBA" id="ARBA00022692"/>
    </source>
</evidence>
<gene>
    <name evidence="7" type="ORF">IAC18_04990</name>
</gene>
<dbReference type="GO" id="GO:0005886">
    <property type="term" value="C:plasma membrane"/>
    <property type="evidence" value="ECO:0007669"/>
    <property type="project" value="TreeGrafter"/>
</dbReference>
<keyword evidence="4 6" id="KW-1133">Transmembrane helix</keyword>
<dbReference type="PANTHER" id="PTHR30569">
    <property type="entry name" value="CYTOSINE TRANSPORTER CODB"/>
    <property type="match status" value="1"/>
</dbReference>
<comment type="subcellular location">
    <subcellularLocation>
        <location evidence="1">Membrane</location>
        <topology evidence="1">Multi-pass membrane protein</topology>
    </subcellularLocation>
</comment>
<feature type="transmembrane region" description="Helical" evidence="6">
    <location>
        <begin position="62"/>
        <end position="86"/>
    </location>
</feature>
<comment type="caution">
    <text evidence="7">The sequence shown here is derived from an EMBL/GenBank/DDBJ whole genome shotgun (WGS) entry which is preliminary data.</text>
</comment>